<accession>A0ACD5WPR7</accession>
<evidence type="ECO:0000313" key="1">
    <source>
        <dbReference type="EnsemblPlants" id="AVESA.00010b.r2.4CG1271440.1.CDS"/>
    </source>
</evidence>
<protein>
    <submittedName>
        <fullName evidence="1">Uncharacterized protein</fullName>
    </submittedName>
</protein>
<dbReference type="Proteomes" id="UP001732700">
    <property type="component" value="Chromosome 4C"/>
</dbReference>
<reference evidence="1" key="2">
    <citation type="submission" date="2025-09" db="UniProtKB">
        <authorList>
            <consortium name="EnsemblPlants"/>
        </authorList>
    </citation>
    <scope>IDENTIFICATION</scope>
</reference>
<proteinExistence type="predicted"/>
<name>A0ACD5WPR7_AVESA</name>
<keyword evidence="2" id="KW-1185">Reference proteome</keyword>
<sequence length="465" mass="50317">MQDLRLASQRLSFANTEPRMMLGNHRLSKDDWTVRLLVTAAIEGNIPAVRKLARNLQRSGKSVGEAVAAVKDRQYSGRGPLSVAPLAGRREMCKFLIKDLRLNVNAPDDDGLTPLSYAIVGCGSTSVIRFLLDHGANPNKADTKGFTALHYATITATYTDAEDANGRIWAGNTQDTYEIAELLLSRGAYVDPICTRGTPLYIAAQSGNVRMAELLLRHQANPNRVVCLFYTPLTMAIFASSVKCAELLIKAGADVNAGRPATPLVIAASQGFTDCIKCLLEAGADANIPGKCGRTPVEIAVARGWMDCAEILSPLTFPAGINDPAFGENDGWSLKEQGGAALEGNNGFSLKTRGDGAFEPMVLKMQGDAAFEENAYAYALALYTKAMESDPDDSSLYAKRSLCWLRLSEEDNALDDANTYKTMEMDLTKSCYEQAVALILTQEYAQACQALMSGLKLDLRSDNLD</sequence>
<organism evidence="1 2">
    <name type="scientific">Avena sativa</name>
    <name type="common">Oat</name>
    <dbReference type="NCBI Taxonomy" id="4498"/>
    <lineage>
        <taxon>Eukaryota</taxon>
        <taxon>Viridiplantae</taxon>
        <taxon>Streptophyta</taxon>
        <taxon>Embryophyta</taxon>
        <taxon>Tracheophyta</taxon>
        <taxon>Spermatophyta</taxon>
        <taxon>Magnoliopsida</taxon>
        <taxon>Liliopsida</taxon>
        <taxon>Poales</taxon>
        <taxon>Poaceae</taxon>
        <taxon>BOP clade</taxon>
        <taxon>Pooideae</taxon>
        <taxon>Poodae</taxon>
        <taxon>Poeae</taxon>
        <taxon>Poeae Chloroplast Group 1 (Aveneae type)</taxon>
        <taxon>Aveninae</taxon>
        <taxon>Avena</taxon>
    </lineage>
</organism>
<dbReference type="EnsemblPlants" id="AVESA.00010b.r2.4CG1271440.1">
    <property type="protein sequence ID" value="AVESA.00010b.r2.4CG1271440.1.CDS"/>
    <property type="gene ID" value="AVESA.00010b.r2.4CG1271440"/>
</dbReference>
<reference evidence="1" key="1">
    <citation type="submission" date="2021-05" db="EMBL/GenBank/DDBJ databases">
        <authorList>
            <person name="Scholz U."/>
            <person name="Mascher M."/>
            <person name="Fiebig A."/>
        </authorList>
    </citation>
    <scope>NUCLEOTIDE SEQUENCE [LARGE SCALE GENOMIC DNA]</scope>
</reference>
<evidence type="ECO:0000313" key="2">
    <source>
        <dbReference type="Proteomes" id="UP001732700"/>
    </source>
</evidence>